<protein>
    <submittedName>
        <fullName evidence="2">Uncharacterized protein</fullName>
    </submittedName>
</protein>
<dbReference type="KEGG" id="phet:94290268"/>
<dbReference type="GeneID" id="94290268"/>
<feature type="region of interest" description="Disordered" evidence="1">
    <location>
        <begin position="183"/>
        <end position="209"/>
    </location>
</feature>
<dbReference type="AlphaFoldDB" id="A0A836ISI8"/>
<accession>A0A836ISI8</accession>
<keyword evidence="3" id="KW-1185">Reference proteome</keyword>
<sequence>MFLHRPSLLLQFFHGYCMSQVQGTREHRHTIHMRVSGKSQRFVVETARRECALLARLASANRRRNVYRHHLFFRRSCHAVQLTRKCYSATNQNLQRREKRMSAALLSAHRALVKAVEHCTAELAANRIDTIALCVAFIGILSRLGCCVGETILLNDGEALLSSSYPDSYVTYVKDSVHQHASLSSSAPSRPATSCAAPPVNPREGHTRTSYGDIVNRLVKQAPRVGRA</sequence>
<evidence type="ECO:0000256" key="1">
    <source>
        <dbReference type="SAM" id="MobiDB-lite"/>
    </source>
</evidence>
<evidence type="ECO:0000313" key="2">
    <source>
        <dbReference type="EMBL" id="KAG5501928.1"/>
    </source>
</evidence>
<dbReference type="Proteomes" id="UP000674318">
    <property type="component" value="Unassembled WGS sequence"/>
</dbReference>
<dbReference type="RefSeq" id="XP_067756375.1">
    <property type="nucleotide sequence ID" value="XM_067900191.1"/>
</dbReference>
<evidence type="ECO:0000313" key="3">
    <source>
        <dbReference type="Proteomes" id="UP000674318"/>
    </source>
</evidence>
<proteinExistence type="predicted"/>
<organism evidence="2 3">
    <name type="scientific">Porcisia hertigi</name>
    <dbReference type="NCBI Taxonomy" id="2761500"/>
    <lineage>
        <taxon>Eukaryota</taxon>
        <taxon>Discoba</taxon>
        <taxon>Euglenozoa</taxon>
        <taxon>Kinetoplastea</taxon>
        <taxon>Metakinetoplastina</taxon>
        <taxon>Trypanosomatida</taxon>
        <taxon>Trypanosomatidae</taxon>
        <taxon>Leishmaniinae</taxon>
        <taxon>Porcisia</taxon>
    </lineage>
</organism>
<reference evidence="2 3" key="1">
    <citation type="submission" date="2021-02" db="EMBL/GenBank/DDBJ databases">
        <title>Porcisia hertigi Genome sequencing and assembly.</title>
        <authorList>
            <person name="Almutairi H."/>
            <person name="Gatherer D."/>
        </authorList>
    </citation>
    <scope>NUCLEOTIDE SEQUENCE [LARGE SCALE GENOMIC DNA]</scope>
    <source>
        <strain evidence="2 3">C119</strain>
    </source>
</reference>
<comment type="caution">
    <text evidence="2">The sequence shown here is derived from an EMBL/GenBank/DDBJ whole genome shotgun (WGS) entry which is preliminary data.</text>
</comment>
<feature type="compositionally biased region" description="Low complexity" evidence="1">
    <location>
        <begin position="183"/>
        <end position="198"/>
    </location>
</feature>
<dbReference type="EMBL" id="JAFJZO010000026">
    <property type="protein sequence ID" value="KAG5501928.1"/>
    <property type="molecule type" value="Genomic_DNA"/>
</dbReference>
<gene>
    <name evidence="2" type="ORF">JKF63_04198</name>
</gene>
<dbReference type="OrthoDB" id="267156at2759"/>
<name>A0A836ISI8_9TRYP</name>